<evidence type="ECO:0000313" key="4">
    <source>
        <dbReference type="Proteomes" id="UP000054624"/>
    </source>
</evidence>
<evidence type="ECO:0000256" key="1">
    <source>
        <dbReference type="ARBA" id="ARBA00022679"/>
    </source>
</evidence>
<dbReference type="SUPFAM" id="SSF89796">
    <property type="entry name" value="CoA-transferase family III (CaiB/BaiF)"/>
    <property type="match status" value="1"/>
</dbReference>
<protein>
    <submittedName>
        <fullName evidence="3">L-carnitine dehydratase/bile acid-inducible protein F</fullName>
    </submittedName>
</protein>
<organism evidence="3 4">
    <name type="scientific">Caballeronia temeraria</name>
    <dbReference type="NCBI Taxonomy" id="1777137"/>
    <lineage>
        <taxon>Bacteria</taxon>
        <taxon>Pseudomonadati</taxon>
        <taxon>Pseudomonadota</taxon>
        <taxon>Betaproteobacteria</taxon>
        <taxon>Burkholderiales</taxon>
        <taxon>Burkholderiaceae</taxon>
        <taxon>Caballeronia</taxon>
    </lineage>
</organism>
<dbReference type="Gene3D" id="3.30.1540.10">
    <property type="entry name" value="formyl-coa transferase, domain 3"/>
    <property type="match status" value="1"/>
</dbReference>
<accession>A0A158AS99</accession>
<evidence type="ECO:0000256" key="2">
    <source>
        <dbReference type="SAM" id="MobiDB-lite"/>
    </source>
</evidence>
<dbReference type="InterPro" id="IPR003673">
    <property type="entry name" value="CoA-Trfase_fam_III"/>
</dbReference>
<dbReference type="Gene3D" id="3.40.50.10540">
    <property type="entry name" value="Crotonobetainyl-coa:carnitine coa-transferase, domain 1"/>
    <property type="match status" value="1"/>
</dbReference>
<feature type="region of interest" description="Disordered" evidence="2">
    <location>
        <begin position="401"/>
        <end position="424"/>
    </location>
</feature>
<keyword evidence="4" id="KW-1185">Reference proteome</keyword>
<evidence type="ECO:0000313" key="3">
    <source>
        <dbReference type="EMBL" id="SAK60613.1"/>
    </source>
</evidence>
<dbReference type="Pfam" id="PF02515">
    <property type="entry name" value="CoA_transf_3"/>
    <property type="match status" value="1"/>
</dbReference>
<dbReference type="PANTHER" id="PTHR48207:SF3">
    <property type="entry name" value="SUCCINATE--HYDROXYMETHYLGLUTARATE COA-TRANSFERASE"/>
    <property type="match status" value="1"/>
</dbReference>
<dbReference type="Proteomes" id="UP000054624">
    <property type="component" value="Unassembled WGS sequence"/>
</dbReference>
<dbReference type="STRING" id="1777137.AWB76_02936"/>
<dbReference type="InterPro" id="IPR044855">
    <property type="entry name" value="CoA-Trfase_III_dom3_sf"/>
</dbReference>
<dbReference type="InterPro" id="IPR023606">
    <property type="entry name" value="CoA-Trfase_III_dom_1_sf"/>
</dbReference>
<reference evidence="4" key="1">
    <citation type="submission" date="2016-01" db="EMBL/GenBank/DDBJ databases">
        <authorList>
            <person name="Peeters Charlotte."/>
        </authorList>
    </citation>
    <scope>NUCLEOTIDE SEQUENCE [LARGE SCALE GENOMIC DNA]</scope>
</reference>
<dbReference type="AlphaFoldDB" id="A0A158AS99"/>
<dbReference type="PANTHER" id="PTHR48207">
    <property type="entry name" value="SUCCINATE--HYDROXYMETHYLGLUTARATE COA-TRANSFERASE"/>
    <property type="match status" value="1"/>
</dbReference>
<keyword evidence="1" id="KW-0808">Transferase</keyword>
<dbReference type="GO" id="GO:0008410">
    <property type="term" value="F:CoA-transferase activity"/>
    <property type="evidence" value="ECO:0007669"/>
    <property type="project" value="TreeGrafter"/>
</dbReference>
<dbReference type="RefSeq" id="WP_061160786.1">
    <property type="nucleotide sequence ID" value="NZ_FCOI02000008.1"/>
</dbReference>
<name>A0A158AS99_9BURK</name>
<dbReference type="EMBL" id="FCOI02000008">
    <property type="protein sequence ID" value="SAK60613.1"/>
    <property type="molecule type" value="Genomic_DNA"/>
</dbReference>
<sequence length="424" mass="45560">MSEVESNQSLPYSGVRVVEMTHMVMGPTCGMVLADLGAEVIKIEPISGDSTRNLRGSGAGFFSTFNRNKKSIAVDLKDPRGVEIVHKLLAGADIFSENFKSGTVDKLGLGYAALSRLNPRLIYVSHKGFLPGPYDHRTALDEVVQMMGGLAYMTGPEGRPLRAGTSVNDIMGGMFGAIGAMAALAQRERTGRGQEVQSALFENNVFLVAQHMMQYAVTGNAAAPMPSRISAWAVYDVFSVKDGEQIFLAVVSDTQWALFCDAFALDDLKADERIVTNNQRVQARDWLMPRLRAHMEAFTAAEISAIFERCGLPYAPITKPQDLFDDPHLLATNGLADVTLPSDASGAGQPISTKTALLPLTLGGERLQLRAGPPSLGQDTQALLMELGYSPEDLRQLADAGVVKCQSPHSRDTSSPSANELASA</sequence>
<dbReference type="OrthoDB" id="5294844at2"/>
<gene>
    <name evidence="3" type="ORF">AWB76_02936</name>
</gene>
<dbReference type="InterPro" id="IPR050483">
    <property type="entry name" value="CoA-transferase_III_domain"/>
</dbReference>
<proteinExistence type="predicted"/>
<feature type="compositionally biased region" description="Polar residues" evidence="2">
    <location>
        <begin position="413"/>
        <end position="424"/>
    </location>
</feature>